<organism evidence="1">
    <name type="scientific">marine sediment metagenome</name>
    <dbReference type="NCBI Taxonomy" id="412755"/>
    <lineage>
        <taxon>unclassified sequences</taxon>
        <taxon>metagenomes</taxon>
        <taxon>ecological metagenomes</taxon>
    </lineage>
</organism>
<comment type="caution">
    <text evidence="1">The sequence shown here is derived from an EMBL/GenBank/DDBJ whole genome shotgun (WGS) entry which is preliminary data.</text>
</comment>
<protein>
    <submittedName>
        <fullName evidence="1">Uncharacterized protein</fullName>
    </submittedName>
</protein>
<gene>
    <name evidence="1" type="ORF">LCGC14_3098500</name>
</gene>
<proteinExistence type="predicted"/>
<name>A0A0F8W8C8_9ZZZZ</name>
<reference evidence="1" key="1">
    <citation type="journal article" date="2015" name="Nature">
        <title>Complex archaea that bridge the gap between prokaryotes and eukaryotes.</title>
        <authorList>
            <person name="Spang A."/>
            <person name="Saw J.H."/>
            <person name="Jorgensen S.L."/>
            <person name="Zaremba-Niedzwiedzka K."/>
            <person name="Martijn J."/>
            <person name="Lind A.E."/>
            <person name="van Eijk R."/>
            <person name="Schleper C."/>
            <person name="Guy L."/>
            <person name="Ettema T.J."/>
        </authorList>
    </citation>
    <scope>NUCLEOTIDE SEQUENCE</scope>
</reference>
<dbReference type="EMBL" id="LAZR01066694">
    <property type="protein sequence ID" value="KKK53067.1"/>
    <property type="molecule type" value="Genomic_DNA"/>
</dbReference>
<sequence>MNTEQLITWEESRAQTAFRVSFEQRVNGMLVSDHIPDREEAAMGTLEAAWALAERINRSAPDTIVNIYVVDGLWRPVPGYRNRMLRKHPPDETPA</sequence>
<dbReference type="AlphaFoldDB" id="A0A0F8W8C8"/>
<accession>A0A0F8W8C8</accession>
<evidence type="ECO:0000313" key="1">
    <source>
        <dbReference type="EMBL" id="KKK53067.1"/>
    </source>
</evidence>